<evidence type="ECO:0000313" key="1">
    <source>
        <dbReference type="EMBL" id="MDD9781572.1"/>
    </source>
</evidence>
<organism evidence="1 2">
    <name type="scientific">Priestia megaterium</name>
    <name type="common">Bacillus megaterium</name>
    <dbReference type="NCBI Taxonomy" id="1404"/>
    <lineage>
        <taxon>Bacteria</taxon>
        <taxon>Bacillati</taxon>
        <taxon>Bacillota</taxon>
        <taxon>Bacilli</taxon>
        <taxon>Bacillales</taxon>
        <taxon>Bacillaceae</taxon>
        <taxon>Priestia</taxon>
    </lineage>
</organism>
<reference evidence="1 2" key="1">
    <citation type="submission" date="2023-02" db="EMBL/GenBank/DDBJ databases">
        <authorList>
            <person name="Olszewska D."/>
        </authorList>
    </citation>
    <scope>NUCLEOTIDE SEQUENCE [LARGE SCALE GENOMIC DNA]</scope>
    <source>
        <strain evidence="1 2">FDU301</strain>
    </source>
</reference>
<name>A0ABD4WMW5_PRIMG</name>
<dbReference type="EMBL" id="JARAOX010000126">
    <property type="protein sequence ID" value="MDD9781572.1"/>
    <property type="molecule type" value="Genomic_DNA"/>
</dbReference>
<evidence type="ECO:0000313" key="2">
    <source>
        <dbReference type="Proteomes" id="UP001213771"/>
    </source>
</evidence>
<proteinExistence type="predicted"/>
<gene>
    <name evidence="1" type="ORF">PVE99_04015</name>
</gene>
<protein>
    <submittedName>
        <fullName evidence="1">Uncharacterized protein</fullName>
    </submittedName>
</protein>
<dbReference type="Proteomes" id="UP001213771">
    <property type="component" value="Unassembled WGS sequence"/>
</dbReference>
<dbReference type="AlphaFoldDB" id="A0ABD4WMW5"/>
<sequence length="66" mass="7872">MARRQRNEAFSDFMFGAGGRKSREEREREEWERLFKQIDEIVLAVEELAPLLKQFAPLVDLFSKQK</sequence>
<comment type="caution">
    <text evidence="1">The sequence shown here is derived from an EMBL/GenBank/DDBJ whole genome shotgun (WGS) entry which is preliminary data.</text>
</comment>
<accession>A0ABD4WMW5</accession>
<dbReference type="RefSeq" id="WP_057274291.1">
    <property type="nucleotide sequence ID" value="NZ_JACYVS010000002.1"/>
</dbReference>